<dbReference type="AlphaFoldDB" id="A0A0F8ZGN5"/>
<sequence length="103" mass="12009">MSEYQLTILDKDGEEHQYNFFADYPLEIAEYVLNRMRKGDFYGHEHLQTQDISVCELVKGTLIGNIIDVRCTRGNCKRLVLDISMPESFDDLVRLHGKDVIRD</sequence>
<dbReference type="EMBL" id="LAZR01063613">
    <property type="protein sequence ID" value="KKK59171.1"/>
    <property type="molecule type" value="Genomic_DNA"/>
</dbReference>
<accession>A0A0F8ZGN5</accession>
<organism evidence="1">
    <name type="scientific">marine sediment metagenome</name>
    <dbReference type="NCBI Taxonomy" id="412755"/>
    <lineage>
        <taxon>unclassified sequences</taxon>
        <taxon>metagenomes</taxon>
        <taxon>ecological metagenomes</taxon>
    </lineage>
</organism>
<proteinExistence type="predicted"/>
<protein>
    <submittedName>
        <fullName evidence="1">Uncharacterized protein</fullName>
    </submittedName>
</protein>
<gene>
    <name evidence="1" type="ORF">LCGC14_3037050</name>
</gene>
<reference evidence="1" key="1">
    <citation type="journal article" date="2015" name="Nature">
        <title>Complex archaea that bridge the gap between prokaryotes and eukaryotes.</title>
        <authorList>
            <person name="Spang A."/>
            <person name="Saw J.H."/>
            <person name="Jorgensen S.L."/>
            <person name="Zaremba-Niedzwiedzka K."/>
            <person name="Martijn J."/>
            <person name="Lind A.E."/>
            <person name="van Eijk R."/>
            <person name="Schleper C."/>
            <person name="Guy L."/>
            <person name="Ettema T.J."/>
        </authorList>
    </citation>
    <scope>NUCLEOTIDE SEQUENCE</scope>
</reference>
<feature type="non-terminal residue" evidence="1">
    <location>
        <position position="103"/>
    </location>
</feature>
<name>A0A0F8ZGN5_9ZZZZ</name>
<comment type="caution">
    <text evidence="1">The sequence shown here is derived from an EMBL/GenBank/DDBJ whole genome shotgun (WGS) entry which is preliminary data.</text>
</comment>
<evidence type="ECO:0000313" key="1">
    <source>
        <dbReference type="EMBL" id="KKK59171.1"/>
    </source>
</evidence>